<keyword evidence="4" id="KW-0238">DNA-binding</keyword>
<reference evidence="9 10" key="1">
    <citation type="submission" date="2013-10" db="EMBL/GenBank/DDBJ databases">
        <title>The Genome Sequence of Prevotella nigrescens CC14M.</title>
        <authorList>
            <consortium name="The Broad Institute Genomics Platform"/>
            <person name="Earl A."/>
            <person name="Allen-Vercoe E."/>
            <person name="Daigneault M."/>
            <person name="Young S.K."/>
            <person name="Zeng Q."/>
            <person name="Gargeya S."/>
            <person name="Fitzgerald M."/>
            <person name="Abouelleil A."/>
            <person name="Alvarado L."/>
            <person name="Chapman S.B."/>
            <person name="Gainer-Dewar J."/>
            <person name="Goldberg J."/>
            <person name="Griggs A."/>
            <person name="Gujja S."/>
            <person name="Hansen M."/>
            <person name="Howarth C."/>
            <person name="Imamovic A."/>
            <person name="Ireland A."/>
            <person name="Larimer J."/>
            <person name="McCowan C."/>
            <person name="Murphy C."/>
            <person name="Pearson M."/>
            <person name="Poon T.W."/>
            <person name="Priest M."/>
            <person name="Roberts A."/>
            <person name="Saif S."/>
            <person name="Shea T."/>
            <person name="Sykes S."/>
            <person name="Wortman J."/>
            <person name="Nusbaum C."/>
            <person name="Birren B."/>
        </authorList>
    </citation>
    <scope>NUCLEOTIDE SEQUENCE [LARGE SCALE GENOMIC DNA]</scope>
    <source>
        <strain evidence="9 10">CC14M</strain>
    </source>
</reference>
<dbReference type="Gene3D" id="1.10.1740.10">
    <property type="match status" value="1"/>
</dbReference>
<dbReference type="GO" id="GO:0003677">
    <property type="term" value="F:DNA binding"/>
    <property type="evidence" value="ECO:0007669"/>
    <property type="project" value="UniProtKB-KW"/>
</dbReference>
<keyword evidence="5" id="KW-0804">Transcription</keyword>
<evidence type="ECO:0000313" key="9">
    <source>
        <dbReference type="EMBL" id="ETD26439.1"/>
    </source>
</evidence>
<dbReference type="GO" id="GO:0016987">
    <property type="term" value="F:sigma factor activity"/>
    <property type="evidence" value="ECO:0007669"/>
    <property type="project" value="UniProtKB-KW"/>
</dbReference>
<dbReference type="CDD" id="cd06171">
    <property type="entry name" value="Sigma70_r4"/>
    <property type="match status" value="1"/>
</dbReference>
<feature type="region of interest" description="Disordered" evidence="6">
    <location>
        <begin position="107"/>
        <end position="126"/>
    </location>
</feature>
<dbReference type="SUPFAM" id="SSF88659">
    <property type="entry name" value="Sigma3 and sigma4 domains of RNA polymerase sigma factors"/>
    <property type="match status" value="1"/>
</dbReference>
<dbReference type="NCBIfam" id="TIGR02937">
    <property type="entry name" value="sigma70-ECF"/>
    <property type="match status" value="1"/>
</dbReference>
<dbReference type="SUPFAM" id="SSF88946">
    <property type="entry name" value="Sigma2 domain of RNA polymerase sigma factors"/>
    <property type="match status" value="1"/>
</dbReference>
<evidence type="ECO:0000256" key="6">
    <source>
        <dbReference type="SAM" id="MobiDB-lite"/>
    </source>
</evidence>
<evidence type="ECO:0000313" key="10">
    <source>
        <dbReference type="Proteomes" id="UP000018727"/>
    </source>
</evidence>
<dbReference type="InterPro" id="IPR007627">
    <property type="entry name" value="RNA_pol_sigma70_r2"/>
</dbReference>
<dbReference type="InterPro" id="IPR013249">
    <property type="entry name" value="RNA_pol_sigma70_r4_t2"/>
</dbReference>
<dbReference type="HOGENOM" id="CLU_047691_4_4_10"/>
<evidence type="ECO:0000256" key="4">
    <source>
        <dbReference type="ARBA" id="ARBA00023125"/>
    </source>
</evidence>
<keyword evidence="10" id="KW-1185">Reference proteome</keyword>
<evidence type="ECO:0000256" key="1">
    <source>
        <dbReference type="ARBA" id="ARBA00010641"/>
    </source>
</evidence>
<comment type="similarity">
    <text evidence="1">Belongs to the sigma-70 factor family. ECF subfamily.</text>
</comment>
<dbReference type="EMBL" id="AZJH01000036">
    <property type="protein sequence ID" value="ETD26439.1"/>
    <property type="molecule type" value="Genomic_DNA"/>
</dbReference>
<evidence type="ECO:0000256" key="3">
    <source>
        <dbReference type="ARBA" id="ARBA00023082"/>
    </source>
</evidence>
<name>V8CGG8_9BACT</name>
<dbReference type="PANTHER" id="PTHR43133">
    <property type="entry name" value="RNA POLYMERASE ECF-TYPE SIGMA FACTO"/>
    <property type="match status" value="1"/>
</dbReference>
<keyword evidence="2" id="KW-0805">Transcription regulation</keyword>
<dbReference type="Pfam" id="PF04542">
    <property type="entry name" value="Sigma70_r2"/>
    <property type="match status" value="1"/>
</dbReference>
<feature type="domain" description="RNA polymerase sigma factor 70 region 4 type 2" evidence="8">
    <location>
        <begin position="136"/>
        <end position="187"/>
    </location>
</feature>
<dbReference type="AlphaFoldDB" id="V8CGG8"/>
<dbReference type="InterPro" id="IPR013325">
    <property type="entry name" value="RNA_pol_sigma_r2"/>
</dbReference>
<feature type="domain" description="RNA polymerase sigma-70 region 2" evidence="7">
    <location>
        <begin position="45"/>
        <end position="106"/>
    </location>
</feature>
<evidence type="ECO:0000259" key="8">
    <source>
        <dbReference type="Pfam" id="PF08281"/>
    </source>
</evidence>
<dbReference type="GO" id="GO:0006352">
    <property type="term" value="P:DNA-templated transcription initiation"/>
    <property type="evidence" value="ECO:0007669"/>
    <property type="project" value="InterPro"/>
</dbReference>
<evidence type="ECO:0000256" key="5">
    <source>
        <dbReference type="ARBA" id="ARBA00023163"/>
    </source>
</evidence>
<accession>V8CGG8</accession>
<sequence>MYKQLTKVKTWPFYTALCNFNPHLFVFTIERMEKVSFRNDVLPLKNQLFRLALRITLNREEAEDIVQDTMIKVWDKRYEWGSIDSIEAYSLRICRNLSLDRLKKRDNQNGSLEEEQPRQEPLSTPQDRLVDQDRLRIVKEIVNSLPEKQRTCMQLRDFEGKQYKEIASILGITEEQVKTNIFRARQTVKQRFQKIEQYGL</sequence>
<protein>
    <recommendedName>
        <fullName evidence="11">Sigma-70 family RNA polymerase sigma factor</fullName>
    </recommendedName>
</protein>
<dbReference type="Gene3D" id="1.10.10.10">
    <property type="entry name" value="Winged helix-like DNA-binding domain superfamily/Winged helix DNA-binding domain"/>
    <property type="match status" value="1"/>
</dbReference>
<comment type="caution">
    <text evidence="9">The sequence shown here is derived from an EMBL/GenBank/DDBJ whole genome shotgun (WGS) entry which is preliminary data.</text>
</comment>
<gene>
    <name evidence="9" type="ORF">HMPREF1173_02199</name>
</gene>
<organism evidence="9 10">
    <name type="scientific">Prevotella nigrescens CC14M</name>
    <dbReference type="NCBI Taxonomy" id="1073366"/>
    <lineage>
        <taxon>Bacteria</taxon>
        <taxon>Pseudomonadati</taxon>
        <taxon>Bacteroidota</taxon>
        <taxon>Bacteroidia</taxon>
        <taxon>Bacteroidales</taxon>
        <taxon>Prevotellaceae</taxon>
        <taxon>Prevotella</taxon>
    </lineage>
</organism>
<dbReference type="InterPro" id="IPR039425">
    <property type="entry name" value="RNA_pol_sigma-70-like"/>
</dbReference>
<dbReference type="InterPro" id="IPR036388">
    <property type="entry name" value="WH-like_DNA-bd_sf"/>
</dbReference>
<dbReference type="InterPro" id="IPR014284">
    <property type="entry name" value="RNA_pol_sigma-70_dom"/>
</dbReference>
<dbReference type="PANTHER" id="PTHR43133:SF8">
    <property type="entry name" value="RNA POLYMERASE SIGMA FACTOR HI_1459-RELATED"/>
    <property type="match status" value="1"/>
</dbReference>
<proteinExistence type="inferred from homology"/>
<dbReference type="Proteomes" id="UP000018727">
    <property type="component" value="Unassembled WGS sequence"/>
</dbReference>
<dbReference type="PATRIC" id="fig|1073366.3.peg.2252"/>
<keyword evidence="3" id="KW-0731">Sigma factor</keyword>
<dbReference type="Pfam" id="PF08281">
    <property type="entry name" value="Sigma70_r4_2"/>
    <property type="match status" value="1"/>
</dbReference>
<evidence type="ECO:0000259" key="7">
    <source>
        <dbReference type="Pfam" id="PF04542"/>
    </source>
</evidence>
<evidence type="ECO:0000256" key="2">
    <source>
        <dbReference type="ARBA" id="ARBA00023015"/>
    </source>
</evidence>
<evidence type="ECO:0008006" key="11">
    <source>
        <dbReference type="Google" id="ProtNLM"/>
    </source>
</evidence>
<dbReference type="InterPro" id="IPR013324">
    <property type="entry name" value="RNA_pol_sigma_r3/r4-like"/>
</dbReference>